<dbReference type="InterPro" id="IPR004680">
    <property type="entry name" value="Cit_transptr-like_dom"/>
</dbReference>
<sequence>MLLGLLAALPLLLLALPEQAGNLHHLVHWDTLAALAGLMVLSRGLEESGALTRVGRRLLARVDTERYLALVLIVLSAALAAVVTNDVALFIVVPLTLGLRLVASLPIGRLIVFEALAVNAGSTISPIGNPQNLFIWQQAGVDFTTFFLAMTPLALTMMALLVAAIPLAFPAKAIHIEPAGSPPALKPRLAGVSLALYLPLLLAIDAGLALPAAVVIITLYLLFQPRVVRYVDWLLLLVFVLMFMVLGLAAMLDPVVSLVGFLAIWPGGMMTAGALLSQGISNVPAAILLEGFTDDWRTLAWGVSVGGFGLAIGSMANIIALRLAREKGLWRDFHCWSLPMLLASWLLALLLLSI</sequence>
<feature type="transmembrane region" description="Helical" evidence="6">
    <location>
        <begin position="300"/>
        <end position="321"/>
    </location>
</feature>
<reference evidence="8" key="1">
    <citation type="submission" date="2020-05" db="EMBL/GenBank/DDBJ databases">
        <authorList>
            <person name="Wang L."/>
            <person name="Shao Z."/>
        </authorList>
    </citation>
    <scope>NUCLEOTIDE SEQUENCE</scope>
    <source>
        <strain evidence="8">MCCC 1A05776</strain>
    </source>
</reference>
<evidence type="ECO:0000256" key="4">
    <source>
        <dbReference type="ARBA" id="ARBA00022989"/>
    </source>
</evidence>
<dbReference type="PANTHER" id="PTHR43568:SF1">
    <property type="entry name" value="P PROTEIN"/>
    <property type="match status" value="1"/>
</dbReference>
<gene>
    <name evidence="8" type="ORF">HOP61_14925</name>
</gene>
<keyword evidence="5 6" id="KW-0472">Membrane</keyword>
<dbReference type="GO" id="GO:0016020">
    <property type="term" value="C:membrane"/>
    <property type="evidence" value="ECO:0007669"/>
    <property type="project" value="UniProtKB-SubCell"/>
</dbReference>
<name>A0AAW4YWE8_9GAMM</name>
<feature type="transmembrane region" description="Helical" evidence="6">
    <location>
        <begin position="27"/>
        <end position="46"/>
    </location>
</feature>
<feature type="transmembrane region" description="Helical" evidence="6">
    <location>
        <begin position="146"/>
        <end position="169"/>
    </location>
</feature>
<keyword evidence="3 6" id="KW-0812">Transmembrane</keyword>
<evidence type="ECO:0000256" key="5">
    <source>
        <dbReference type="ARBA" id="ARBA00023136"/>
    </source>
</evidence>
<dbReference type="Proteomes" id="UP001320178">
    <property type="component" value="Unassembled WGS sequence"/>
</dbReference>
<evidence type="ECO:0000313" key="9">
    <source>
        <dbReference type="Proteomes" id="UP001320178"/>
    </source>
</evidence>
<keyword evidence="4 6" id="KW-1133">Transmembrane helix</keyword>
<evidence type="ECO:0000256" key="6">
    <source>
        <dbReference type="SAM" id="Phobius"/>
    </source>
</evidence>
<evidence type="ECO:0000256" key="3">
    <source>
        <dbReference type="ARBA" id="ARBA00022692"/>
    </source>
</evidence>
<feature type="transmembrane region" description="Helical" evidence="6">
    <location>
        <begin position="67"/>
        <end position="93"/>
    </location>
</feature>
<feature type="transmembrane region" description="Helical" evidence="6">
    <location>
        <begin position="189"/>
        <end position="221"/>
    </location>
</feature>
<dbReference type="EMBL" id="JABFTS010000006">
    <property type="protein sequence ID" value="MCE8052589.1"/>
    <property type="molecule type" value="Genomic_DNA"/>
</dbReference>
<reference evidence="8" key="2">
    <citation type="journal article" date="2021" name="Front. Microbiol.">
        <title>Aerobic Denitrification and Heterotrophic Sulfur Oxidation in the Genus Halomonas Revealed by Six Novel Species Characterizations and Genome-Based Analysis.</title>
        <authorList>
            <person name="Wang L."/>
            <person name="Shao Z."/>
        </authorList>
    </citation>
    <scope>NUCLEOTIDE SEQUENCE</scope>
    <source>
        <strain evidence="8">MCCC 1A05776</strain>
    </source>
</reference>
<dbReference type="GO" id="GO:0055085">
    <property type="term" value="P:transmembrane transport"/>
    <property type="evidence" value="ECO:0007669"/>
    <property type="project" value="InterPro"/>
</dbReference>
<organism evidence="8 9">
    <name type="scientific">Billgrantia desiderata</name>
    <dbReference type="NCBI Taxonomy" id="52021"/>
    <lineage>
        <taxon>Bacteria</taxon>
        <taxon>Pseudomonadati</taxon>
        <taxon>Pseudomonadota</taxon>
        <taxon>Gammaproteobacteria</taxon>
        <taxon>Oceanospirillales</taxon>
        <taxon>Halomonadaceae</taxon>
        <taxon>Billgrantia</taxon>
    </lineage>
</organism>
<dbReference type="AlphaFoldDB" id="A0AAW4YWE8"/>
<keyword evidence="2" id="KW-0813">Transport</keyword>
<comment type="caution">
    <text evidence="8">The sequence shown here is derived from an EMBL/GenBank/DDBJ whole genome shotgun (WGS) entry which is preliminary data.</text>
</comment>
<feature type="transmembrane region" description="Helical" evidence="6">
    <location>
        <begin position="233"/>
        <end position="252"/>
    </location>
</feature>
<proteinExistence type="predicted"/>
<evidence type="ECO:0000313" key="8">
    <source>
        <dbReference type="EMBL" id="MCE8052589.1"/>
    </source>
</evidence>
<feature type="transmembrane region" description="Helical" evidence="6">
    <location>
        <begin position="333"/>
        <end position="352"/>
    </location>
</feature>
<protein>
    <submittedName>
        <fullName evidence="8">Transporter</fullName>
    </submittedName>
</protein>
<evidence type="ECO:0000256" key="1">
    <source>
        <dbReference type="ARBA" id="ARBA00004141"/>
    </source>
</evidence>
<dbReference type="Pfam" id="PF03600">
    <property type="entry name" value="CitMHS"/>
    <property type="match status" value="1"/>
</dbReference>
<accession>A0AAW4YWE8</accession>
<comment type="subcellular location">
    <subcellularLocation>
        <location evidence="1">Membrane</location>
        <topology evidence="1">Multi-pass membrane protein</topology>
    </subcellularLocation>
</comment>
<dbReference type="PANTHER" id="PTHR43568">
    <property type="entry name" value="P PROTEIN"/>
    <property type="match status" value="1"/>
</dbReference>
<evidence type="ECO:0000256" key="2">
    <source>
        <dbReference type="ARBA" id="ARBA00022448"/>
    </source>
</evidence>
<evidence type="ECO:0000259" key="7">
    <source>
        <dbReference type="Pfam" id="PF03600"/>
    </source>
</evidence>
<feature type="domain" description="Citrate transporter-like" evidence="7">
    <location>
        <begin position="2"/>
        <end position="303"/>
    </location>
</feature>
<dbReference type="InterPro" id="IPR051475">
    <property type="entry name" value="Diverse_Ion_Transporter"/>
</dbReference>